<protein>
    <submittedName>
        <fullName evidence="4">Sugar kinase</fullName>
    </submittedName>
</protein>
<dbReference type="Pfam" id="PF00294">
    <property type="entry name" value="PfkB"/>
    <property type="match status" value="1"/>
</dbReference>
<dbReference type="Proteomes" id="UP000547674">
    <property type="component" value="Unassembled WGS sequence"/>
</dbReference>
<dbReference type="GO" id="GO:0016301">
    <property type="term" value="F:kinase activity"/>
    <property type="evidence" value="ECO:0007669"/>
    <property type="project" value="UniProtKB-KW"/>
</dbReference>
<keyword evidence="2 4" id="KW-0418">Kinase</keyword>
<proteinExistence type="predicted"/>
<name>A0A7Y2H106_UNCEI</name>
<dbReference type="Gene3D" id="3.40.1190.20">
    <property type="match status" value="1"/>
</dbReference>
<feature type="domain" description="Carbohydrate kinase PfkB" evidence="3">
    <location>
        <begin position="18"/>
        <end position="273"/>
    </location>
</feature>
<comment type="caution">
    <text evidence="4">The sequence shown here is derived from an EMBL/GenBank/DDBJ whole genome shotgun (WGS) entry which is preliminary data.</text>
</comment>
<dbReference type="SUPFAM" id="SSF53613">
    <property type="entry name" value="Ribokinase-like"/>
    <property type="match status" value="1"/>
</dbReference>
<organism evidence="4 5">
    <name type="scientific">Eiseniibacteriota bacterium</name>
    <dbReference type="NCBI Taxonomy" id="2212470"/>
    <lineage>
        <taxon>Bacteria</taxon>
        <taxon>Candidatus Eiseniibacteriota</taxon>
    </lineage>
</organism>
<dbReference type="PROSITE" id="PS00584">
    <property type="entry name" value="PFKB_KINASES_2"/>
    <property type="match status" value="1"/>
</dbReference>
<evidence type="ECO:0000313" key="4">
    <source>
        <dbReference type="EMBL" id="NNF05481.1"/>
    </source>
</evidence>
<dbReference type="AlphaFoldDB" id="A0A7Y2H106"/>
<dbReference type="EMBL" id="JABDJR010000061">
    <property type="protein sequence ID" value="NNF05481.1"/>
    <property type="molecule type" value="Genomic_DNA"/>
</dbReference>
<dbReference type="InterPro" id="IPR002173">
    <property type="entry name" value="Carboh/pur_kinase_PfkB_CS"/>
</dbReference>
<dbReference type="PANTHER" id="PTHR10584:SF166">
    <property type="entry name" value="RIBOKINASE"/>
    <property type="match status" value="1"/>
</dbReference>
<dbReference type="GO" id="GO:0005829">
    <property type="term" value="C:cytosol"/>
    <property type="evidence" value="ECO:0007669"/>
    <property type="project" value="TreeGrafter"/>
</dbReference>
<evidence type="ECO:0000256" key="1">
    <source>
        <dbReference type="ARBA" id="ARBA00022679"/>
    </source>
</evidence>
<gene>
    <name evidence="4" type="ORF">HKN21_01850</name>
</gene>
<dbReference type="InterPro" id="IPR029056">
    <property type="entry name" value="Ribokinase-like"/>
</dbReference>
<evidence type="ECO:0000313" key="5">
    <source>
        <dbReference type="Proteomes" id="UP000547674"/>
    </source>
</evidence>
<dbReference type="InterPro" id="IPR011611">
    <property type="entry name" value="PfkB_dom"/>
</dbReference>
<accession>A0A7Y2H106</accession>
<sequence length="300" mass="32816">MSVLVVGSVALDTVYTPNGNVVDSLGGSASFFSMAARHFAPVQLVAVVGEDFPQEHIDLLGKHEVNLEGLEKAPGETFRWSGRYSEGYVTRETLDTQLNVFASFHPKIPATYADSKFVFLANIDPTLQNDVLDQVKDPQLVVLDTMNFWISGARAELDRIISRVDILLLNDEEAQQLTGKAQLSTAAQEILAMGPKVVIIKKGEHGSMLLTKDWAFLASAYPVENLIDPTGAGDTFAGGFLGYLATQKDFLSRESLRQAAVYGTIMASFTVEAFSLERLTQATPTVVDARVKAFREMTEF</sequence>
<keyword evidence="1" id="KW-0808">Transferase</keyword>
<evidence type="ECO:0000256" key="2">
    <source>
        <dbReference type="ARBA" id="ARBA00022777"/>
    </source>
</evidence>
<reference evidence="4 5" key="1">
    <citation type="submission" date="2020-03" db="EMBL/GenBank/DDBJ databases">
        <title>Metabolic flexibility allows generalist bacteria to become dominant in a frequently disturbed ecosystem.</title>
        <authorList>
            <person name="Chen Y.-J."/>
            <person name="Leung P.M."/>
            <person name="Bay S.K."/>
            <person name="Hugenholtz P."/>
            <person name="Kessler A.J."/>
            <person name="Shelley G."/>
            <person name="Waite D.W."/>
            <person name="Cook P.L."/>
            <person name="Greening C."/>
        </authorList>
    </citation>
    <scope>NUCLEOTIDE SEQUENCE [LARGE SCALE GENOMIC DNA]</scope>
    <source>
        <strain evidence="4">SS_bin_28</strain>
    </source>
</reference>
<evidence type="ECO:0000259" key="3">
    <source>
        <dbReference type="Pfam" id="PF00294"/>
    </source>
</evidence>
<dbReference type="PANTHER" id="PTHR10584">
    <property type="entry name" value="SUGAR KINASE"/>
    <property type="match status" value="1"/>
</dbReference>